<feature type="compositionally biased region" description="Pro residues" evidence="1">
    <location>
        <begin position="248"/>
        <end position="261"/>
    </location>
</feature>
<evidence type="ECO:0000313" key="2">
    <source>
        <dbReference type="EMBL" id="KAJ4460199.1"/>
    </source>
</evidence>
<feature type="compositionally biased region" description="Low complexity" evidence="1">
    <location>
        <begin position="262"/>
        <end position="282"/>
    </location>
</feature>
<dbReference type="Proteomes" id="UP001141327">
    <property type="component" value="Unassembled WGS sequence"/>
</dbReference>
<protein>
    <submittedName>
        <fullName evidence="2">Uncharacterized protein</fullName>
    </submittedName>
</protein>
<feature type="compositionally biased region" description="Low complexity" evidence="1">
    <location>
        <begin position="347"/>
        <end position="365"/>
    </location>
</feature>
<organism evidence="2 3">
    <name type="scientific">Paratrimastix pyriformis</name>
    <dbReference type="NCBI Taxonomy" id="342808"/>
    <lineage>
        <taxon>Eukaryota</taxon>
        <taxon>Metamonada</taxon>
        <taxon>Preaxostyla</taxon>
        <taxon>Paratrimastigidae</taxon>
        <taxon>Paratrimastix</taxon>
    </lineage>
</organism>
<feature type="region of interest" description="Disordered" evidence="1">
    <location>
        <begin position="1"/>
        <end position="325"/>
    </location>
</feature>
<evidence type="ECO:0000313" key="3">
    <source>
        <dbReference type="Proteomes" id="UP001141327"/>
    </source>
</evidence>
<feature type="compositionally biased region" description="Basic and acidic residues" evidence="1">
    <location>
        <begin position="480"/>
        <end position="521"/>
    </location>
</feature>
<feature type="compositionally biased region" description="Polar residues" evidence="1">
    <location>
        <begin position="14"/>
        <end position="24"/>
    </location>
</feature>
<gene>
    <name evidence="2" type="ORF">PAPYR_3588</name>
</gene>
<dbReference type="EMBL" id="JAPMOS010000014">
    <property type="protein sequence ID" value="KAJ4460199.1"/>
    <property type="molecule type" value="Genomic_DNA"/>
</dbReference>
<comment type="caution">
    <text evidence="2">The sequence shown here is derived from an EMBL/GenBank/DDBJ whole genome shotgun (WGS) entry which is preliminary data.</text>
</comment>
<feature type="compositionally biased region" description="Polar residues" evidence="1">
    <location>
        <begin position="426"/>
        <end position="440"/>
    </location>
</feature>
<reference evidence="2" key="1">
    <citation type="journal article" date="2022" name="bioRxiv">
        <title>Genomics of Preaxostyla Flagellates Illuminates Evolutionary Transitions and the Path Towards Mitochondrial Loss.</title>
        <authorList>
            <person name="Novak L.V.F."/>
            <person name="Treitli S.C."/>
            <person name="Pyrih J."/>
            <person name="Halakuc P."/>
            <person name="Pipaliya S.V."/>
            <person name="Vacek V."/>
            <person name="Brzon O."/>
            <person name="Soukal P."/>
            <person name="Eme L."/>
            <person name="Dacks J.B."/>
            <person name="Karnkowska A."/>
            <person name="Elias M."/>
            <person name="Hampl V."/>
        </authorList>
    </citation>
    <scope>NUCLEOTIDE SEQUENCE</scope>
    <source>
        <strain evidence="2">RCP-MX</strain>
    </source>
</reference>
<feature type="compositionally biased region" description="Pro residues" evidence="1">
    <location>
        <begin position="114"/>
        <end position="134"/>
    </location>
</feature>
<feature type="compositionally biased region" description="Low complexity" evidence="1">
    <location>
        <begin position="566"/>
        <end position="577"/>
    </location>
</feature>
<accession>A0ABQ8ULZ2</accession>
<feature type="compositionally biased region" description="Low complexity" evidence="1">
    <location>
        <begin position="452"/>
        <end position="479"/>
    </location>
</feature>
<feature type="compositionally biased region" description="Pro residues" evidence="1">
    <location>
        <begin position="195"/>
        <end position="209"/>
    </location>
</feature>
<feature type="compositionally biased region" description="Pro residues" evidence="1">
    <location>
        <begin position="283"/>
        <end position="297"/>
    </location>
</feature>
<name>A0ABQ8ULZ2_9EUKA</name>
<feature type="compositionally biased region" description="Low complexity" evidence="1">
    <location>
        <begin position="135"/>
        <end position="194"/>
    </location>
</feature>
<feature type="compositionally biased region" description="Low complexity" evidence="1">
    <location>
        <begin position="92"/>
        <end position="113"/>
    </location>
</feature>
<sequence length="831" mass="85304">MQDNLVGENINRPVDSNQAASDLGTSIPHVETSSASEAAPIASGSSSVPAEPKKSEVVAEGQATPSATDEPQHSAHPTDPAAAGVPEQHATQSPVASPAPADAASSTPVVAPVSPAPTPAPAVPTVTPPEPEPQPAAATTEPPQSVAAAPVEPTPVAAAPVEPTPAAAPTEQPQPAAPVEQQPQPAAVTPAEAAAPPPAETSEPQPSPVLPSIVISPPPPPPVRAPPQTPTRVAATPTPSTPQALAPVPSPAPISTPPQTPPHHSATPTPGTAPTPSRVSAAPPAPAASPVLTPPSSPRSEEECQAPTPSRATPQHPFGHGPAAYQRLGVNASPIPALVFPLEDAAPAAAAAAPPAAQPEAVLAPSGTPLRHLATTPAKPLSPALLGTRGPACEPSPPPTATSSASSASDGEGIPATAHVILSPEGVSSPTHVRLGSTSGPLAVSASPAGRPATSSSPTRSPAVPAAPPAAAAGASAESPARDVRRKMRDEIVRSFHTRLQEEKRMREQRKQELDNRQRDRKARLEAITHAQEAIAGIAPATRPSTGPVPKQAPRRPGRHPETRLAQQAPHHQQRPATGGWCPGSAPVPLAKEALWLRPPRAGRPAPQDARPAAARYGCRNPSALDPPTSTAGPACWHCDRVDVIVAAWWLANPVLLVFLPFLADHPAGTTRTEADPPWGLLCVGQAHPRRAVKDRSNQYIRELRIKREAQQKKARPFPIPIPLPLPALALPFQVGSRFSLWPAPQPELSPEERRARLEHLQAALGEAVLPAVAPGSACRELLCDSEAVVSVARGAPNRCVLLSDMVLVAAPSAQEEKPTVMASIPWTGSS</sequence>
<keyword evidence="3" id="KW-1185">Reference proteome</keyword>
<evidence type="ECO:0000256" key="1">
    <source>
        <dbReference type="SAM" id="MobiDB-lite"/>
    </source>
</evidence>
<feature type="compositionally biased region" description="Pro residues" evidence="1">
    <location>
        <begin position="216"/>
        <end position="229"/>
    </location>
</feature>
<feature type="region of interest" description="Disordered" evidence="1">
    <location>
        <begin position="347"/>
        <end position="521"/>
    </location>
</feature>
<proteinExistence type="predicted"/>
<feature type="region of interest" description="Disordered" evidence="1">
    <location>
        <begin position="533"/>
        <end position="584"/>
    </location>
</feature>